<dbReference type="Proteomes" id="UP000636458">
    <property type="component" value="Unassembled WGS sequence"/>
</dbReference>
<keyword evidence="1" id="KW-0472">Membrane</keyword>
<gene>
    <name evidence="2" type="ORF">IV501_07965</name>
</gene>
<sequence length="185" mass="20140">MSFLPITPRDDLRPHARAALDRELELHGGEYSNLRGALLGNLASFRAYEQWFSLRDEIAPWIGERAVTLFAYAISDAAGSRVLAPYFRKILVDAGDDPVSPQVTEAEQLLIDWGRLIASAPHGIPAEFSAQIEATFGAERRLTLLAFAGLTVALAVVTIVGGIPTDDSLIEYDRAYSDADDPLAI</sequence>
<dbReference type="AlphaFoldDB" id="A0A934W357"/>
<dbReference type="EMBL" id="JAEPES010000002">
    <property type="protein sequence ID" value="MBK4347566.1"/>
    <property type="molecule type" value="Genomic_DNA"/>
</dbReference>
<feature type="transmembrane region" description="Helical" evidence="1">
    <location>
        <begin position="142"/>
        <end position="163"/>
    </location>
</feature>
<evidence type="ECO:0000256" key="1">
    <source>
        <dbReference type="SAM" id="Phobius"/>
    </source>
</evidence>
<dbReference type="InterPro" id="IPR029032">
    <property type="entry name" value="AhpD-like"/>
</dbReference>
<accession>A0A934W357</accession>
<proteinExistence type="predicted"/>
<organism evidence="2 3">
    <name type="scientific">Lacisediminihabitans changchengi</name>
    <dbReference type="NCBI Taxonomy" id="2787634"/>
    <lineage>
        <taxon>Bacteria</taxon>
        <taxon>Bacillati</taxon>
        <taxon>Actinomycetota</taxon>
        <taxon>Actinomycetes</taxon>
        <taxon>Micrococcales</taxon>
        <taxon>Microbacteriaceae</taxon>
        <taxon>Lacisediminihabitans</taxon>
    </lineage>
</organism>
<evidence type="ECO:0000313" key="2">
    <source>
        <dbReference type="EMBL" id="MBK4347566.1"/>
    </source>
</evidence>
<dbReference type="RefSeq" id="WP_200555946.1">
    <property type="nucleotide sequence ID" value="NZ_JAEPES010000002.1"/>
</dbReference>
<keyword evidence="1" id="KW-1133">Transmembrane helix</keyword>
<comment type="caution">
    <text evidence="2">The sequence shown here is derived from an EMBL/GenBank/DDBJ whole genome shotgun (WGS) entry which is preliminary data.</text>
</comment>
<reference evidence="2" key="1">
    <citation type="submission" date="2021-01" db="EMBL/GenBank/DDBJ databases">
        <title>Lacisediminihabitans sp. nov. strain G11-30, isolated from Antarctic Soil.</title>
        <authorList>
            <person name="Li J."/>
        </authorList>
    </citation>
    <scope>NUCLEOTIDE SEQUENCE</scope>
    <source>
        <strain evidence="2">G11-30</strain>
    </source>
</reference>
<keyword evidence="1" id="KW-0812">Transmembrane</keyword>
<evidence type="ECO:0000313" key="3">
    <source>
        <dbReference type="Proteomes" id="UP000636458"/>
    </source>
</evidence>
<name>A0A934W357_9MICO</name>
<protein>
    <submittedName>
        <fullName evidence="2">Uncharacterized protein</fullName>
    </submittedName>
</protein>
<keyword evidence="3" id="KW-1185">Reference proteome</keyword>
<dbReference type="SUPFAM" id="SSF69118">
    <property type="entry name" value="AhpD-like"/>
    <property type="match status" value="1"/>
</dbReference>